<evidence type="ECO:0000313" key="2">
    <source>
        <dbReference type="EMBL" id="GIY78615.1"/>
    </source>
</evidence>
<accession>A0AAV4WBE6</accession>
<comment type="caution">
    <text evidence="2">The sequence shown here is derived from an EMBL/GenBank/DDBJ whole genome shotgun (WGS) entry which is preliminary data.</text>
</comment>
<keyword evidence="3" id="KW-1185">Reference proteome</keyword>
<organism evidence="2 3">
    <name type="scientific">Caerostris darwini</name>
    <dbReference type="NCBI Taxonomy" id="1538125"/>
    <lineage>
        <taxon>Eukaryota</taxon>
        <taxon>Metazoa</taxon>
        <taxon>Ecdysozoa</taxon>
        <taxon>Arthropoda</taxon>
        <taxon>Chelicerata</taxon>
        <taxon>Arachnida</taxon>
        <taxon>Araneae</taxon>
        <taxon>Araneomorphae</taxon>
        <taxon>Entelegynae</taxon>
        <taxon>Araneoidea</taxon>
        <taxon>Araneidae</taxon>
        <taxon>Caerostris</taxon>
    </lineage>
</organism>
<name>A0AAV4WBE6_9ARAC</name>
<feature type="compositionally biased region" description="Pro residues" evidence="1">
    <location>
        <begin position="86"/>
        <end position="98"/>
    </location>
</feature>
<evidence type="ECO:0000256" key="1">
    <source>
        <dbReference type="SAM" id="MobiDB-lite"/>
    </source>
</evidence>
<dbReference type="AlphaFoldDB" id="A0AAV4WBE6"/>
<evidence type="ECO:0000313" key="3">
    <source>
        <dbReference type="Proteomes" id="UP001054837"/>
    </source>
</evidence>
<dbReference type="EMBL" id="BPLQ01014262">
    <property type="protein sequence ID" value="GIY78615.1"/>
    <property type="molecule type" value="Genomic_DNA"/>
</dbReference>
<protein>
    <submittedName>
        <fullName evidence="2">Uncharacterized protein</fullName>
    </submittedName>
</protein>
<proteinExistence type="predicted"/>
<dbReference type="Proteomes" id="UP001054837">
    <property type="component" value="Unassembled WGS sequence"/>
</dbReference>
<sequence length="124" mass="13807">MSWINCVVLESHQEIHSRSIILIHNNPRGQEYPGTIRGVNPVKLVSQLSNKGAVVRWGEHCGNESENESELCLSPYPGHQRSMNPLPVPHRAPPPPFLIPKGEHLLGISTPRPHSVFQKGFSKP</sequence>
<gene>
    <name evidence="2" type="ORF">CDAR_393591</name>
</gene>
<reference evidence="2 3" key="1">
    <citation type="submission" date="2021-06" db="EMBL/GenBank/DDBJ databases">
        <title>Caerostris darwini draft genome.</title>
        <authorList>
            <person name="Kono N."/>
            <person name="Arakawa K."/>
        </authorList>
    </citation>
    <scope>NUCLEOTIDE SEQUENCE [LARGE SCALE GENOMIC DNA]</scope>
</reference>
<feature type="region of interest" description="Disordered" evidence="1">
    <location>
        <begin position="82"/>
        <end position="104"/>
    </location>
</feature>